<protein>
    <recommendedName>
        <fullName evidence="1">DUF38 domain-containing protein</fullName>
    </recommendedName>
</protein>
<organism evidence="3">
    <name type="scientific">Caenorhabditis remanei</name>
    <name type="common">Caenorhabditis vulgaris</name>
    <dbReference type="NCBI Taxonomy" id="31234"/>
    <lineage>
        <taxon>Eukaryota</taxon>
        <taxon>Metazoa</taxon>
        <taxon>Ecdysozoa</taxon>
        <taxon>Nematoda</taxon>
        <taxon>Chromadorea</taxon>
        <taxon>Rhabditida</taxon>
        <taxon>Rhabditina</taxon>
        <taxon>Rhabditomorpha</taxon>
        <taxon>Rhabditoidea</taxon>
        <taxon>Rhabditidae</taxon>
        <taxon>Peloderinae</taxon>
        <taxon>Caenorhabditis</taxon>
    </lineage>
</organism>
<dbReference type="Pfam" id="PF01827">
    <property type="entry name" value="FTH"/>
    <property type="match status" value="1"/>
</dbReference>
<dbReference type="InterPro" id="IPR002900">
    <property type="entry name" value="DUF38/FTH_CAE_spp"/>
</dbReference>
<reference evidence="2" key="1">
    <citation type="submission" date="2007-07" db="EMBL/GenBank/DDBJ databases">
        <title>PCAP assembly of the Caenorhabditis remanei genome.</title>
        <authorList>
            <consortium name="The Caenorhabditis remanei Sequencing Consortium"/>
            <person name="Wilson R.K."/>
        </authorList>
    </citation>
    <scope>NUCLEOTIDE SEQUENCE [LARGE SCALE GENOMIC DNA]</scope>
    <source>
        <strain evidence="2">PB4641</strain>
    </source>
</reference>
<dbReference type="PANTHER" id="PTHR23015">
    <property type="entry name" value="UNCHARACTERIZED C.ELEGANS PROTEIN"/>
    <property type="match status" value="1"/>
</dbReference>
<dbReference type="GO" id="GO:0045087">
    <property type="term" value="P:innate immune response"/>
    <property type="evidence" value="ECO:0007669"/>
    <property type="project" value="TreeGrafter"/>
</dbReference>
<feature type="domain" description="DUF38" evidence="1">
    <location>
        <begin position="120"/>
        <end position="250"/>
    </location>
</feature>
<dbReference type="AlphaFoldDB" id="E3MGX0"/>
<evidence type="ECO:0000313" key="2">
    <source>
        <dbReference type="EMBL" id="EFP01841.1"/>
    </source>
</evidence>
<dbReference type="InParanoid" id="E3MGX0"/>
<evidence type="ECO:0000313" key="3">
    <source>
        <dbReference type="Proteomes" id="UP000008281"/>
    </source>
</evidence>
<accession>E3MGX0</accession>
<evidence type="ECO:0000259" key="1">
    <source>
        <dbReference type="Pfam" id="PF01827"/>
    </source>
</evidence>
<dbReference type="HOGENOM" id="CLU_030831_0_1_1"/>
<keyword evidence="3" id="KW-1185">Reference proteome</keyword>
<dbReference type="PANTHER" id="PTHR23015:SF4">
    <property type="entry name" value="DUF38 DOMAIN-CONTAINING PROTEIN-RELATED"/>
    <property type="match status" value="1"/>
</dbReference>
<sequence length="292" mass="33639">MQNEETVDCEKPDSNLKSIALHVRADMIFGFTTVPLAPSQSIIHSYKKQELISIMQQGPRYAIFRKNCVDLCVDDFLWPALKHQKSLMNELSVIKNWELDKYGQRVPQNPKRLVGPKYDKVFDGLVKILESRNRTLQVKSLIVSVHGQYQLMQLLSHVDLNVLKRLEVFRLLESEKFVDTRENHSEVVLDLDILKNCKNLESLHVTRFSISSPFGMFIHIPNLYVNMQTIYCDDLLHFKHTMENSDSNAYSQILFGTISDKSRFLGTVGLAEDGRKLVHVFPSKLILTYDPA</sequence>
<proteinExistence type="predicted"/>
<dbReference type="EMBL" id="DS268444">
    <property type="protein sequence ID" value="EFP01841.1"/>
    <property type="molecule type" value="Genomic_DNA"/>
</dbReference>
<dbReference type="Proteomes" id="UP000008281">
    <property type="component" value="Unassembled WGS sequence"/>
</dbReference>
<dbReference type="InterPro" id="IPR040161">
    <property type="entry name" value="FB224"/>
</dbReference>
<name>E3MGX0_CAERE</name>
<gene>
    <name evidence="2" type="ORF">CRE_23474</name>
</gene>